<dbReference type="Proteomes" id="UP001642360">
    <property type="component" value="Unassembled WGS sequence"/>
</dbReference>
<feature type="non-terminal residue" evidence="1">
    <location>
        <position position="1"/>
    </location>
</feature>
<comment type="caution">
    <text evidence="1">The sequence shown here is derived from an EMBL/GenBank/DDBJ whole genome shotgun (WGS) entry which is preliminary data.</text>
</comment>
<accession>A0ABC8SIJ5</accession>
<sequence length="61" mass="7397">HWNRHMKHWEGILESKTFFSNSCPYTVTCTAHSATKSPRRYLTKRPDYYKSCSWRTQLMQN</sequence>
<dbReference type="EMBL" id="CAUOFW020002947">
    <property type="protein sequence ID" value="CAK9157006.1"/>
    <property type="molecule type" value="Genomic_DNA"/>
</dbReference>
<reference evidence="1 2" key="1">
    <citation type="submission" date="2024-02" db="EMBL/GenBank/DDBJ databases">
        <authorList>
            <person name="Vignale AGUSTIN F."/>
            <person name="Sosa J E."/>
            <person name="Modenutti C."/>
        </authorList>
    </citation>
    <scope>NUCLEOTIDE SEQUENCE [LARGE SCALE GENOMIC DNA]</scope>
</reference>
<name>A0ABC8SIJ5_9AQUA</name>
<evidence type="ECO:0000313" key="2">
    <source>
        <dbReference type="Proteomes" id="UP001642360"/>
    </source>
</evidence>
<gene>
    <name evidence="1" type="ORF">ILEXP_LOCUS25568</name>
</gene>
<organism evidence="1 2">
    <name type="scientific">Ilex paraguariensis</name>
    <name type="common">yerba mate</name>
    <dbReference type="NCBI Taxonomy" id="185542"/>
    <lineage>
        <taxon>Eukaryota</taxon>
        <taxon>Viridiplantae</taxon>
        <taxon>Streptophyta</taxon>
        <taxon>Embryophyta</taxon>
        <taxon>Tracheophyta</taxon>
        <taxon>Spermatophyta</taxon>
        <taxon>Magnoliopsida</taxon>
        <taxon>eudicotyledons</taxon>
        <taxon>Gunneridae</taxon>
        <taxon>Pentapetalae</taxon>
        <taxon>asterids</taxon>
        <taxon>campanulids</taxon>
        <taxon>Aquifoliales</taxon>
        <taxon>Aquifoliaceae</taxon>
        <taxon>Ilex</taxon>
    </lineage>
</organism>
<proteinExistence type="predicted"/>
<dbReference type="AlphaFoldDB" id="A0ABC8SIJ5"/>
<evidence type="ECO:0000313" key="1">
    <source>
        <dbReference type="EMBL" id="CAK9157006.1"/>
    </source>
</evidence>
<protein>
    <submittedName>
        <fullName evidence="1">Uncharacterized protein</fullName>
    </submittedName>
</protein>
<keyword evidence="2" id="KW-1185">Reference proteome</keyword>